<keyword evidence="12" id="KW-1185">Reference proteome</keyword>
<dbReference type="eggNOG" id="COG1175">
    <property type="taxonomic scope" value="Bacteria"/>
</dbReference>
<evidence type="ECO:0000256" key="8">
    <source>
        <dbReference type="RuleBase" id="RU363032"/>
    </source>
</evidence>
<proteinExistence type="inferred from homology"/>
<keyword evidence="4" id="KW-1003">Cell membrane</keyword>
<dbReference type="STRING" id="864069.MicloDRAFT_00011100"/>
<evidence type="ECO:0000256" key="2">
    <source>
        <dbReference type="ARBA" id="ARBA00009306"/>
    </source>
</evidence>
<keyword evidence="3 8" id="KW-0813">Transport</keyword>
<feature type="transmembrane region" description="Helical" evidence="8">
    <location>
        <begin position="250"/>
        <end position="270"/>
    </location>
</feature>
<evidence type="ECO:0000256" key="5">
    <source>
        <dbReference type="ARBA" id="ARBA00022692"/>
    </source>
</evidence>
<dbReference type="InterPro" id="IPR035906">
    <property type="entry name" value="MetI-like_sf"/>
</dbReference>
<evidence type="ECO:0000256" key="9">
    <source>
        <dbReference type="SAM" id="MobiDB-lite"/>
    </source>
</evidence>
<feature type="compositionally biased region" description="Polar residues" evidence="9">
    <location>
        <begin position="21"/>
        <end position="32"/>
    </location>
</feature>
<dbReference type="Proteomes" id="UP000003947">
    <property type="component" value="Unassembled WGS sequence"/>
</dbReference>
<evidence type="ECO:0000313" key="11">
    <source>
        <dbReference type="EMBL" id="EIM30305.1"/>
    </source>
</evidence>
<dbReference type="PROSITE" id="PS50928">
    <property type="entry name" value="ABC_TM1"/>
    <property type="match status" value="1"/>
</dbReference>
<accession>I4Z263</accession>
<dbReference type="EMBL" id="JH660639">
    <property type="protein sequence ID" value="EIM30305.1"/>
    <property type="molecule type" value="Genomic_DNA"/>
</dbReference>
<evidence type="ECO:0000256" key="4">
    <source>
        <dbReference type="ARBA" id="ARBA00022475"/>
    </source>
</evidence>
<keyword evidence="5 8" id="KW-0812">Transmembrane</keyword>
<feature type="transmembrane region" description="Helical" evidence="8">
    <location>
        <begin position="49"/>
        <end position="71"/>
    </location>
</feature>
<feature type="region of interest" description="Disordered" evidence="9">
    <location>
        <begin position="1"/>
        <end position="32"/>
    </location>
</feature>
<organism evidence="11 12">
    <name type="scientific">Microvirga lotononidis</name>
    <dbReference type="NCBI Taxonomy" id="864069"/>
    <lineage>
        <taxon>Bacteria</taxon>
        <taxon>Pseudomonadati</taxon>
        <taxon>Pseudomonadota</taxon>
        <taxon>Alphaproteobacteria</taxon>
        <taxon>Hyphomicrobiales</taxon>
        <taxon>Methylobacteriaceae</taxon>
        <taxon>Microvirga</taxon>
    </lineage>
</organism>
<protein>
    <submittedName>
        <fullName evidence="11">Permease component of ABC-type sugar transporter</fullName>
    </submittedName>
</protein>
<dbReference type="AlphaFoldDB" id="I4Z263"/>
<gene>
    <name evidence="11" type="ORF">MicloDRAFT_00011100</name>
</gene>
<keyword evidence="7 8" id="KW-0472">Membrane</keyword>
<dbReference type="InterPro" id="IPR050809">
    <property type="entry name" value="UgpAE/MalFG_permease"/>
</dbReference>
<comment type="similarity">
    <text evidence="2 8">Belongs to the binding-protein-dependent transport system permease family.</text>
</comment>
<dbReference type="HOGENOM" id="CLU_016047_0_0_5"/>
<reference evidence="11 12" key="1">
    <citation type="submission" date="2012-02" db="EMBL/GenBank/DDBJ databases">
        <title>Improved High-Quality Draft sequence of Microvirga sp. WSM3557.</title>
        <authorList>
            <consortium name="US DOE Joint Genome Institute"/>
            <person name="Lucas S."/>
            <person name="Han J."/>
            <person name="Lapidus A."/>
            <person name="Cheng J.-F."/>
            <person name="Goodwin L."/>
            <person name="Pitluck S."/>
            <person name="Peters L."/>
            <person name="Zhang X."/>
            <person name="Detter J.C."/>
            <person name="Han C."/>
            <person name="Tapia R."/>
            <person name="Land M."/>
            <person name="Hauser L."/>
            <person name="Kyrpides N."/>
            <person name="Ivanova N."/>
            <person name="Pagani I."/>
            <person name="Brau L."/>
            <person name="Yates R."/>
            <person name="O'Hara G."/>
            <person name="Rui T."/>
            <person name="Howieson J."/>
            <person name="Reeve W."/>
            <person name="Woyke T."/>
        </authorList>
    </citation>
    <scope>NUCLEOTIDE SEQUENCE [LARGE SCALE GENOMIC DNA]</scope>
    <source>
        <strain evidence="11 12">WSM3557</strain>
    </source>
</reference>
<feature type="transmembrane region" description="Helical" evidence="8">
    <location>
        <begin position="146"/>
        <end position="166"/>
    </location>
</feature>
<dbReference type="Gene3D" id="1.10.3720.10">
    <property type="entry name" value="MetI-like"/>
    <property type="match status" value="1"/>
</dbReference>
<dbReference type="SUPFAM" id="SSF161098">
    <property type="entry name" value="MetI-like"/>
    <property type="match status" value="1"/>
</dbReference>
<dbReference type="PANTHER" id="PTHR43227:SF8">
    <property type="entry name" value="DIACETYLCHITOBIOSE UPTAKE SYSTEM PERMEASE PROTEIN DASB"/>
    <property type="match status" value="1"/>
</dbReference>
<feature type="transmembrane region" description="Helical" evidence="8">
    <location>
        <begin position="300"/>
        <end position="326"/>
    </location>
</feature>
<evidence type="ECO:0000256" key="6">
    <source>
        <dbReference type="ARBA" id="ARBA00022989"/>
    </source>
</evidence>
<dbReference type="PANTHER" id="PTHR43227">
    <property type="entry name" value="BLL4140 PROTEIN"/>
    <property type="match status" value="1"/>
</dbReference>
<dbReference type="CDD" id="cd06261">
    <property type="entry name" value="TM_PBP2"/>
    <property type="match status" value="1"/>
</dbReference>
<feature type="transmembrane region" description="Helical" evidence="8">
    <location>
        <begin position="196"/>
        <end position="218"/>
    </location>
</feature>
<evidence type="ECO:0000313" key="12">
    <source>
        <dbReference type="Proteomes" id="UP000003947"/>
    </source>
</evidence>
<dbReference type="OrthoDB" id="9782326at2"/>
<name>I4Z263_9HYPH</name>
<dbReference type="GO" id="GO:0005886">
    <property type="term" value="C:plasma membrane"/>
    <property type="evidence" value="ECO:0007669"/>
    <property type="project" value="UniProtKB-SubCell"/>
</dbReference>
<evidence type="ECO:0000259" key="10">
    <source>
        <dbReference type="PROSITE" id="PS50928"/>
    </source>
</evidence>
<feature type="domain" description="ABC transmembrane type-1" evidence="10">
    <location>
        <begin position="109"/>
        <end position="325"/>
    </location>
</feature>
<evidence type="ECO:0000256" key="1">
    <source>
        <dbReference type="ARBA" id="ARBA00004651"/>
    </source>
</evidence>
<sequence precursor="true">MSFDVSVSEPGRSESALTLPPTDSSPSRNSKSAWPTLAGRLTYKQQRTLTYTLFLLVPVVLFLGAFVYPIIDTIILSFHEWDGISPERTFVGLENYRTLFGLERFHHALANNLRWLAFYLVVPTLAGLGLALLLDSDVRGTYLFRTIFFIPFTITTVAVASAWRWLYEPTAGMFTTVLTALGLARYNQNWLGDPEIVTYSIMAAKLWAWSGFTFLIYFSGLRNLPAEYIEAARIDGASPLTILLRIKLPLLWPSTIVVLGIAGVDSMRVFDIVWSMTQGGPFESSSVLAVAMYETSFARYLMGLGAAFAVALLMLAAVVVMPYIYYLSSRVEDIRE</sequence>
<dbReference type="Pfam" id="PF00528">
    <property type="entry name" value="BPD_transp_1"/>
    <property type="match status" value="1"/>
</dbReference>
<evidence type="ECO:0000256" key="7">
    <source>
        <dbReference type="ARBA" id="ARBA00023136"/>
    </source>
</evidence>
<keyword evidence="6 8" id="KW-1133">Transmembrane helix</keyword>
<dbReference type="InterPro" id="IPR000515">
    <property type="entry name" value="MetI-like"/>
</dbReference>
<feature type="transmembrane region" description="Helical" evidence="8">
    <location>
        <begin position="115"/>
        <end position="134"/>
    </location>
</feature>
<dbReference type="PATRIC" id="fig|864069.3.peg.1233"/>
<dbReference type="GO" id="GO:0055085">
    <property type="term" value="P:transmembrane transport"/>
    <property type="evidence" value="ECO:0007669"/>
    <property type="project" value="InterPro"/>
</dbReference>
<keyword evidence="11" id="KW-0762">Sugar transport</keyword>
<comment type="subcellular location">
    <subcellularLocation>
        <location evidence="1 8">Cell membrane</location>
        <topology evidence="1 8">Multi-pass membrane protein</topology>
    </subcellularLocation>
</comment>
<evidence type="ECO:0000256" key="3">
    <source>
        <dbReference type="ARBA" id="ARBA00022448"/>
    </source>
</evidence>